<evidence type="ECO:0000313" key="3">
    <source>
        <dbReference type="Proteomes" id="UP000789595"/>
    </source>
</evidence>
<gene>
    <name evidence="2" type="ORF">PECAL_3P28790</name>
</gene>
<keyword evidence="3" id="KW-1185">Reference proteome</keyword>
<feature type="non-terminal residue" evidence="2">
    <location>
        <position position="1"/>
    </location>
</feature>
<feature type="compositionally biased region" description="Polar residues" evidence="1">
    <location>
        <begin position="341"/>
        <end position="351"/>
    </location>
</feature>
<feature type="region of interest" description="Disordered" evidence="1">
    <location>
        <begin position="292"/>
        <end position="351"/>
    </location>
</feature>
<feature type="compositionally biased region" description="Basic residues" evidence="1">
    <location>
        <begin position="293"/>
        <end position="311"/>
    </location>
</feature>
<dbReference type="AlphaFoldDB" id="A0A8J2SJ48"/>
<dbReference type="Proteomes" id="UP000789595">
    <property type="component" value="Unassembled WGS sequence"/>
</dbReference>
<evidence type="ECO:0000313" key="2">
    <source>
        <dbReference type="EMBL" id="CAH0372830.1"/>
    </source>
</evidence>
<reference evidence="2" key="1">
    <citation type="submission" date="2021-11" db="EMBL/GenBank/DDBJ databases">
        <authorList>
            <consortium name="Genoscope - CEA"/>
            <person name="William W."/>
        </authorList>
    </citation>
    <scope>NUCLEOTIDE SEQUENCE</scope>
</reference>
<sequence length="351" mass="37864">HCALAAPRSSTQGELELSRSRLRVPLLTIHHPESLLLIASLALRWRHRQYLVAGVGHEHCVLELGGALLVAREDGPAVPGDVEFRTALREHGLDGEHVALLEPELVLVAAVRHEGRRVEGGADAVPAVLADDTVAAGVGRVGARVADFREARAGSDDGDRGVEGPARGVDEPAARGVDVADAHGAAVVAKNAVDENAHVERDDVAVPEDARVRNPVANDVVWRRADRLGKAHVVVRRGIRARRDDAVVHQRVDGIRRDARRRERARVVEHAAREAPRAPQLLDRLVVADHRGGRARGHVPRARVARSRNRRRDVAPRGHGASGPAPAARQPGLQARERSTHLASSFRCTTG</sequence>
<accession>A0A8J2SJ48</accession>
<proteinExistence type="predicted"/>
<name>A0A8J2SJ48_9STRA</name>
<comment type="caution">
    <text evidence="2">The sequence shown here is derived from an EMBL/GenBank/DDBJ whole genome shotgun (WGS) entry which is preliminary data.</text>
</comment>
<organism evidence="2 3">
    <name type="scientific">Pelagomonas calceolata</name>
    <dbReference type="NCBI Taxonomy" id="35677"/>
    <lineage>
        <taxon>Eukaryota</taxon>
        <taxon>Sar</taxon>
        <taxon>Stramenopiles</taxon>
        <taxon>Ochrophyta</taxon>
        <taxon>Pelagophyceae</taxon>
        <taxon>Pelagomonadales</taxon>
        <taxon>Pelagomonadaceae</taxon>
        <taxon>Pelagomonas</taxon>
    </lineage>
</organism>
<dbReference type="EMBL" id="CAKKNE010000003">
    <property type="protein sequence ID" value="CAH0372830.1"/>
    <property type="molecule type" value="Genomic_DNA"/>
</dbReference>
<protein>
    <submittedName>
        <fullName evidence="2">Uncharacterized protein</fullName>
    </submittedName>
</protein>
<feature type="region of interest" description="Disordered" evidence="1">
    <location>
        <begin position="152"/>
        <end position="171"/>
    </location>
</feature>
<evidence type="ECO:0000256" key="1">
    <source>
        <dbReference type="SAM" id="MobiDB-lite"/>
    </source>
</evidence>